<evidence type="ECO:0000313" key="2">
    <source>
        <dbReference type="Proteomes" id="UP000030661"/>
    </source>
</evidence>
<accession>A0A0S6W9J9</accession>
<reference evidence="1" key="1">
    <citation type="journal article" date="2015" name="PeerJ">
        <title>First genomic representation of candidate bacterial phylum KSB3 points to enhanced environmental sensing as a trigger of wastewater bulking.</title>
        <authorList>
            <person name="Sekiguchi Y."/>
            <person name="Ohashi A."/>
            <person name="Parks D.H."/>
            <person name="Yamauchi T."/>
            <person name="Tyson G.W."/>
            <person name="Hugenholtz P."/>
        </authorList>
    </citation>
    <scope>NUCLEOTIDE SEQUENCE [LARGE SCALE GENOMIC DNA]</scope>
</reference>
<dbReference type="PANTHER" id="PTHR37835">
    <property type="entry name" value="ALPHA-CLOSTRIPAIN"/>
    <property type="match status" value="1"/>
</dbReference>
<dbReference type="Gene3D" id="2.60.120.380">
    <property type="match status" value="1"/>
</dbReference>
<dbReference type="AlphaFoldDB" id="A0A0S6W9J9"/>
<proteinExistence type="predicted"/>
<gene>
    <name evidence="1" type="ORF">U27_01760</name>
</gene>
<keyword evidence="2" id="KW-1185">Reference proteome</keyword>
<dbReference type="eggNOG" id="COG2931">
    <property type="taxonomic scope" value="Bacteria"/>
</dbReference>
<dbReference type="Pfam" id="PF03415">
    <property type="entry name" value="Peptidase_C11"/>
    <property type="match status" value="1"/>
</dbReference>
<dbReference type="Proteomes" id="UP000030661">
    <property type="component" value="Unassembled WGS sequence"/>
</dbReference>
<dbReference type="STRING" id="1499967.U27_01760"/>
<dbReference type="PANTHER" id="PTHR37835:SF1">
    <property type="entry name" value="ALPHA-CLOSTRIPAIN"/>
    <property type="match status" value="1"/>
</dbReference>
<name>A0A0S6W9J9_VECG1</name>
<dbReference type="EMBL" id="DF820463">
    <property type="protein sequence ID" value="GAK54929.1"/>
    <property type="molecule type" value="Genomic_DNA"/>
</dbReference>
<organism evidence="1">
    <name type="scientific">Vecturithrix granuli</name>
    <dbReference type="NCBI Taxonomy" id="1499967"/>
    <lineage>
        <taxon>Bacteria</taxon>
        <taxon>Candidatus Moduliflexota</taxon>
        <taxon>Candidatus Vecturitrichia</taxon>
        <taxon>Candidatus Vecturitrichales</taxon>
        <taxon>Candidatus Vecturitrichaceae</taxon>
        <taxon>Candidatus Vecturithrix</taxon>
    </lineage>
</organism>
<evidence type="ECO:0000313" key="1">
    <source>
        <dbReference type="EMBL" id="GAK54929.1"/>
    </source>
</evidence>
<sequence length="548" mass="60212">MTESKFLKWFMIGVMFCIVATISPKAGYAEAQWTFLVYLDADNDLETYGIADFLEMAAVGSTAEVNIVVQFDRHPGYDSSYGDWTTTKRFLITSSLTPTVANALIDIGEANMGDPATLTDFINWGVANYPANRYALVFWDHGSGWRMQIETLRSALRTATTVDERDRILQDLQRAVPTVYKEICSDYTDGDELYMQEVKNALNAAADMTLIGFDACLMSMTEVAYEIKDTGAAVMVGSEDTEPAEGWPYDTILRDLALNPTWTASQFGVAIVDNYYASYWESETLSAIDLSRMNTLAGVTSTFAETMRNFWNSDQAAVRAAAQAVMDEIDATVLYEQHGDSRSGSYGLAIYFPETQGYFDTNYNGSTIAFPADTFWEEFLSDFYTSMSSSWIADAREYAQQYYVSAHIDLYDFCNKLINPVALDCTNAVPLSSGVAYSGNTTGAPSNISSYGCWIYTLSGPEIVHTITTTIAGDIIATDNNNNLDLVILNACNPSSCVVAGMDSASYTNAPAGTYYIVVDGWNGASGTYTLTVTAPGAEQKSYLLWTK</sequence>
<protein>
    <recommendedName>
        <fullName evidence="3">Peptidase C11 clostripain</fullName>
    </recommendedName>
</protein>
<dbReference type="HOGENOM" id="CLU_496664_0_0_0"/>
<dbReference type="InterPro" id="IPR005077">
    <property type="entry name" value="Peptidase_C11"/>
</dbReference>
<dbReference type="Gene3D" id="3.40.50.11970">
    <property type="match status" value="1"/>
</dbReference>
<evidence type="ECO:0008006" key="3">
    <source>
        <dbReference type="Google" id="ProtNLM"/>
    </source>
</evidence>